<dbReference type="EMBL" id="CP026249">
    <property type="protein sequence ID" value="AWP04173.1"/>
    <property type="molecule type" value="Genomic_DNA"/>
</dbReference>
<organism evidence="1 2">
    <name type="scientific">Scophthalmus maximus</name>
    <name type="common">Turbot</name>
    <name type="synonym">Psetta maxima</name>
    <dbReference type="NCBI Taxonomy" id="52904"/>
    <lineage>
        <taxon>Eukaryota</taxon>
        <taxon>Metazoa</taxon>
        <taxon>Chordata</taxon>
        <taxon>Craniata</taxon>
        <taxon>Vertebrata</taxon>
        <taxon>Euteleostomi</taxon>
        <taxon>Actinopterygii</taxon>
        <taxon>Neopterygii</taxon>
        <taxon>Teleostei</taxon>
        <taxon>Neoteleostei</taxon>
        <taxon>Acanthomorphata</taxon>
        <taxon>Carangaria</taxon>
        <taxon>Pleuronectiformes</taxon>
        <taxon>Pleuronectoidei</taxon>
        <taxon>Scophthalmidae</taxon>
        <taxon>Scophthalmus</taxon>
    </lineage>
</organism>
<gene>
    <name evidence="1" type="ORF">SMAX5B_006681</name>
</gene>
<dbReference type="Proteomes" id="UP000246464">
    <property type="component" value="Chromosome 7"/>
</dbReference>
<proteinExistence type="predicted"/>
<dbReference type="AlphaFoldDB" id="A0A2U9BJJ5"/>
<name>A0A2U9BJJ5_SCOMX</name>
<reference evidence="1 2" key="1">
    <citation type="submission" date="2017-12" db="EMBL/GenBank/DDBJ databases">
        <title>Integrating genomic resources of turbot (Scophthalmus maximus) in depth evaluation of genetic and physical mapping variation across individuals.</title>
        <authorList>
            <person name="Martinez P."/>
        </authorList>
    </citation>
    <scope>NUCLEOTIDE SEQUENCE [LARGE SCALE GENOMIC DNA]</scope>
</reference>
<evidence type="ECO:0000313" key="2">
    <source>
        <dbReference type="Proteomes" id="UP000246464"/>
    </source>
</evidence>
<accession>A0A2U9BJJ5</accession>
<evidence type="ECO:0000313" key="1">
    <source>
        <dbReference type="EMBL" id="AWP04173.1"/>
    </source>
</evidence>
<sequence length="92" mass="9925">MEIVITMEIMIHGDHDAWSSCQHLGHSQQYSLFSDNTPVCMFTSGSTVSNKSGAGALSLRLWLLSLKNNNNQGFRFTSSGDPAMATALSAVC</sequence>
<keyword evidence="2" id="KW-1185">Reference proteome</keyword>
<protein>
    <submittedName>
        <fullName evidence="1">Uncharacterized protein</fullName>
    </submittedName>
</protein>